<gene>
    <name evidence="1" type="ORF">C900_05916</name>
</gene>
<proteinExistence type="predicted"/>
<evidence type="ECO:0000313" key="2">
    <source>
        <dbReference type="Proteomes" id="UP000011135"/>
    </source>
</evidence>
<name>L8JKJ3_9BACT</name>
<dbReference type="EMBL" id="AMZN01000095">
    <property type="protein sequence ID" value="ELR68733.1"/>
    <property type="molecule type" value="Genomic_DNA"/>
</dbReference>
<dbReference type="AlphaFoldDB" id="L8JKJ3"/>
<evidence type="ECO:0000313" key="1">
    <source>
        <dbReference type="EMBL" id="ELR68733.1"/>
    </source>
</evidence>
<reference evidence="1 2" key="1">
    <citation type="submission" date="2012-12" db="EMBL/GenBank/DDBJ databases">
        <title>Genome assembly of Fulvivirga imtechensis AK7.</title>
        <authorList>
            <person name="Nupur N."/>
            <person name="Khatri I."/>
            <person name="Kumar R."/>
            <person name="Subramanian S."/>
            <person name="Pinnaka A."/>
        </authorList>
    </citation>
    <scope>NUCLEOTIDE SEQUENCE [LARGE SCALE GENOMIC DNA]</scope>
    <source>
        <strain evidence="1 2">AK7</strain>
    </source>
</reference>
<sequence length="52" mass="6061">MKKRSLKNTVSYEDVKRLSQAYERCDAEIIGKLGPEYFYTLIIRGGIYSLEN</sequence>
<organism evidence="1 2">
    <name type="scientific">Fulvivirga imtechensis AK7</name>
    <dbReference type="NCBI Taxonomy" id="1237149"/>
    <lineage>
        <taxon>Bacteria</taxon>
        <taxon>Pseudomonadati</taxon>
        <taxon>Bacteroidota</taxon>
        <taxon>Cytophagia</taxon>
        <taxon>Cytophagales</taxon>
        <taxon>Fulvivirgaceae</taxon>
        <taxon>Fulvivirga</taxon>
    </lineage>
</organism>
<dbReference type="STRING" id="1237149.C900_05916"/>
<dbReference type="RefSeq" id="WP_009582997.1">
    <property type="nucleotide sequence ID" value="NZ_AMZN01000095.1"/>
</dbReference>
<dbReference type="Proteomes" id="UP000011135">
    <property type="component" value="Unassembled WGS sequence"/>
</dbReference>
<comment type="caution">
    <text evidence="1">The sequence shown here is derived from an EMBL/GenBank/DDBJ whole genome shotgun (WGS) entry which is preliminary data.</text>
</comment>
<keyword evidence="2" id="KW-1185">Reference proteome</keyword>
<protein>
    <submittedName>
        <fullName evidence="1">Uncharacterized protein</fullName>
    </submittedName>
</protein>
<accession>L8JKJ3</accession>